<organism evidence="1 2">
    <name type="scientific">Cronobacter sakazakii</name>
    <name type="common">Enterobacter sakazakii</name>
    <dbReference type="NCBI Taxonomy" id="28141"/>
    <lineage>
        <taxon>Bacteria</taxon>
        <taxon>Pseudomonadati</taxon>
        <taxon>Pseudomonadota</taxon>
        <taxon>Gammaproteobacteria</taxon>
        <taxon>Enterobacterales</taxon>
        <taxon>Enterobacteriaceae</taxon>
        <taxon>Cronobacter</taxon>
    </lineage>
</organism>
<reference evidence="1 2" key="1">
    <citation type="submission" date="2017-04" db="EMBL/GenBank/DDBJ databases">
        <title>Cronobacter sakazakii, ST83 Lineage Isolates.</title>
        <authorList>
            <person name="Chase H."/>
            <person name="Tall B."/>
            <person name="Gopinath G."/>
            <person name="Lehner A."/>
        </authorList>
    </citation>
    <scope>NUCLEOTIDE SEQUENCE [LARGE SCALE GENOMIC DNA]</scope>
    <source>
        <strain evidence="1 2">MOD1_Comp15</strain>
    </source>
</reference>
<comment type="caution">
    <text evidence="1">The sequence shown here is derived from an EMBL/GenBank/DDBJ whole genome shotgun (WGS) entry which is preliminary data.</text>
</comment>
<accession>A0AA44Z665</accession>
<dbReference type="RefSeq" id="WP_032650439.1">
    <property type="nucleotide sequence ID" value="NZ_NCTU01000030.1"/>
</dbReference>
<protein>
    <submittedName>
        <fullName evidence="1">Uncharacterized protein</fullName>
    </submittedName>
</protein>
<dbReference type="EMBL" id="NCTU01000030">
    <property type="protein sequence ID" value="PUW01254.1"/>
    <property type="molecule type" value="Genomic_DNA"/>
</dbReference>
<dbReference type="Proteomes" id="UP000244856">
    <property type="component" value="Unassembled WGS sequence"/>
</dbReference>
<evidence type="ECO:0000313" key="1">
    <source>
        <dbReference type="EMBL" id="PUW01254.1"/>
    </source>
</evidence>
<gene>
    <name evidence="1" type="ORF">B7T07_21795</name>
</gene>
<sequence>MTAKKMTLRDVFELIQVCIQLKPQVTDTDMRGMVTHLFPRTLHPYTRFTGMVSESAAQALENMKGSYQGHRVIREHPHRIQAQLTQLVKRMRETGEWNFELFEESIKNWSAINITTTKENSMLRKKGATYESLGITLVHWDTLSPDVRHLIKKSILCKGIVNRHDWSMDMSIVPVVNDEKEESLLTDSVGIEIHENEQCQS</sequence>
<name>A0AA44Z665_CROSK</name>
<evidence type="ECO:0000313" key="2">
    <source>
        <dbReference type="Proteomes" id="UP000244856"/>
    </source>
</evidence>
<dbReference type="AlphaFoldDB" id="A0AA44Z665"/>
<proteinExistence type="predicted"/>